<organism evidence="2 3">
    <name type="scientific">Oxynema aestuarii AP17</name>
    <dbReference type="NCBI Taxonomy" id="2064643"/>
    <lineage>
        <taxon>Bacteria</taxon>
        <taxon>Bacillati</taxon>
        <taxon>Cyanobacteriota</taxon>
        <taxon>Cyanophyceae</taxon>
        <taxon>Oscillatoriophycideae</taxon>
        <taxon>Oscillatoriales</taxon>
        <taxon>Oscillatoriaceae</taxon>
        <taxon>Oxynema</taxon>
        <taxon>Oxynema aestuarii</taxon>
    </lineage>
</organism>
<feature type="transmembrane region" description="Helical" evidence="1">
    <location>
        <begin position="6"/>
        <end position="25"/>
    </location>
</feature>
<gene>
    <name evidence="2" type="ORF">HCG48_02645</name>
</gene>
<dbReference type="RefSeq" id="WP_168567774.1">
    <property type="nucleotide sequence ID" value="NZ_CP051167.1"/>
</dbReference>
<accession>A0A6H1TTZ1</accession>
<proteinExistence type="predicted"/>
<feature type="transmembrane region" description="Helical" evidence="1">
    <location>
        <begin position="54"/>
        <end position="72"/>
    </location>
</feature>
<sequence>MMYFLVSFISVEATILVIGAVYLRYMRQLYFQVSSIKENSEDNLNFKQVSLQEIGFIIICFLWITLFLGLIVSNQFTNAINKPAILMSLLSSFMPLVVPIPQIEAFLNKKLPWAIVVTEKQPNLLCPEKITQTIKDLEKISEYKKYENNLLPKINRSLDKLIDSGSKKNQDSDNDQIKPIKEFLNQFNNSSIIPEIKKDVVDTLLELLKKQEDILYTAQIVDIIIDEVILLPSDEFKRIFLTWFKVIEQVEDLGQDDNSFNQHLSKKYKIFICYIKCLQKLRLKSKQSKSGNIMAEYQANIQNLAWGNNGIMTMFSRIHSNLSKIDDEEKKIEYFQIFAEPVFQDLHDIYDDLLEFGEKSKKAPVYNAISRIVSTYFPSPNGNQDIRNKLSDLQRRLEVEIDK</sequence>
<reference evidence="2 3" key="1">
    <citation type="submission" date="2020-04" db="EMBL/GenBank/DDBJ databases">
        <authorList>
            <person name="Basu S."/>
            <person name="Maruthanayagam V."/>
            <person name="Chakraborty S."/>
            <person name="Pramanik A."/>
            <person name="Mukherjee J."/>
            <person name="Brink B."/>
        </authorList>
    </citation>
    <scope>NUCLEOTIDE SEQUENCE [LARGE SCALE GENOMIC DNA]</scope>
    <source>
        <strain evidence="2 3">AP17</strain>
    </source>
</reference>
<keyword evidence="3" id="KW-1185">Reference proteome</keyword>
<evidence type="ECO:0000313" key="3">
    <source>
        <dbReference type="Proteomes" id="UP000500857"/>
    </source>
</evidence>
<evidence type="ECO:0000313" key="2">
    <source>
        <dbReference type="EMBL" id="QIZ69617.1"/>
    </source>
</evidence>
<keyword evidence="1" id="KW-0472">Membrane</keyword>
<dbReference type="EMBL" id="CP051167">
    <property type="protein sequence ID" value="QIZ69617.1"/>
    <property type="molecule type" value="Genomic_DNA"/>
</dbReference>
<keyword evidence="1" id="KW-1133">Transmembrane helix</keyword>
<dbReference type="AlphaFoldDB" id="A0A6H1TTZ1"/>
<protein>
    <submittedName>
        <fullName evidence="2">Uncharacterized protein</fullName>
    </submittedName>
</protein>
<feature type="transmembrane region" description="Helical" evidence="1">
    <location>
        <begin position="84"/>
        <end position="101"/>
    </location>
</feature>
<dbReference type="Proteomes" id="UP000500857">
    <property type="component" value="Chromosome"/>
</dbReference>
<name>A0A6H1TTZ1_9CYAN</name>
<keyword evidence="1" id="KW-0812">Transmembrane</keyword>
<evidence type="ECO:0000256" key="1">
    <source>
        <dbReference type="SAM" id="Phobius"/>
    </source>
</evidence>
<dbReference type="KEGG" id="oxy:HCG48_02645"/>